<keyword evidence="1" id="KW-0175">Coiled coil</keyword>
<dbReference type="EMBL" id="WKLP01000012">
    <property type="protein sequence ID" value="MRY11688.1"/>
    <property type="molecule type" value="Genomic_DNA"/>
</dbReference>
<organism evidence="2">
    <name type="scientific">Parabacteroides goldsteinii</name>
    <dbReference type="NCBI Taxonomy" id="328812"/>
    <lineage>
        <taxon>Bacteria</taxon>
        <taxon>Pseudomonadati</taxon>
        <taxon>Bacteroidota</taxon>
        <taxon>Bacteroidia</taxon>
        <taxon>Bacteroidales</taxon>
        <taxon>Tannerellaceae</taxon>
        <taxon>Parabacteroides</taxon>
    </lineage>
</organism>
<dbReference type="RefSeq" id="WP_010802528.1">
    <property type="nucleotide sequence ID" value="NZ_CAJSYT010000001.1"/>
</dbReference>
<sequence length="338" mass="37926">MATLAEIRNLVKKEESVLNQLVKRNADATVIEAQQQSVNKMKAELEAALNTPTEKAIQSKATEDYVTFCVVKAGETQKESKKIAFVKHNRPIDTKRVDKFIYIIAQNKYEYAYPIIVAEAEKILENEYTVVDANGNVINKTEAANYYVILDGQHRSTAFAKLIQAGEEYEIPNVHIRDKENIGEYLIEINDAAKSWDYKDKIAVVGLTSKEEALITISEKVGEGFNPSTAALIYLGKKLSTTLLNKALRGEDIEFPKGTEFNKDRGDKFITLCKAAGMEVAQITKRYYIEGFNSYAISTNEDRAFGALKEIGKLNDFQKKIKSVNTGNQFIELLKKVA</sequence>
<feature type="coiled-coil region" evidence="1">
    <location>
        <begin position="4"/>
        <end position="51"/>
    </location>
</feature>
<comment type="caution">
    <text evidence="2">The sequence shown here is derived from an EMBL/GenBank/DDBJ whole genome shotgun (WGS) entry which is preliminary data.</text>
</comment>
<reference evidence="2" key="1">
    <citation type="journal article" date="2019" name="Nat. Med.">
        <title>A library of human gut bacterial isolates paired with longitudinal multiomics data enables mechanistic microbiome research.</title>
        <authorList>
            <person name="Poyet M."/>
            <person name="Groussin M."/>
            <person name="Gibbons S.M."/>
            <person name="Avila-Pacheco J."/>
            <person name="Jiang X."/>
            <person name="Kearney S.M."/>
            <person name="Perrotta A.R."/>
            <person name="Berdy B."/>
            <person name="Zhao S."/>
            <person name="Lieberman T.D."/>
            <person name="Swanson P.K."/>
            <person name="Smith M."/>
            <person name="Roesemann S."/>
            <person name="Alexander J.E."/>
            <person name="Rich S.A."/>
            <person name="Livny J."/>
            <person name="Vlamakis H."/>
            <person name="Clish C."/>
            <person name="Bullock K."/>
            <person name="Deik A."/>
            <person name="Scott J."/>
            <person name="Pierce K.A."/>
            <person name="Xavier R.J."/>
            <person name="Alm E.J."/>
        </authorList>
    </citation>
    <scope>NUCLEOTIDE SEQUENCE</scope>
    <source>
        <strain evidence="2">BIOML-A4</strain>
    </source>
</reference>
<dbReference type="AlphaFoldDB" id="A0A6G1ZD31"/>
<protein>
    <submittedName>
        <fullName evidence="2">Uncharacterized protein</fullName>
    </submittedName>
</protein>
<proteinExistence type="predicted"/>
<gene>
    <name evidence="2" type="ORF">GKE01_09435</name>
</gene>
<evidence type="ECO:0000256" key="1">
    <source>
        <dbReference type="SAM" id="Coils"/>
    </source>
</evidence>
<name>A0A6G1ZD31_9BACT</name>
<accession>A0A6G1ZD31</accession>
<evidence type="ECO:0000313" key="2">
    <source>
        <dbReference type="EMBL" id="MRY11688.1"/>
    </source>
</evidence>